<dbReference type="Proteomes" id="UP000502617">
    <property type="component" value="Segment"/>
</dbReference>
<organism evidence="1 2">
    <name type="scientific">Synechococcus phage S-N03</name>
    <dbReference type="NCBI Taxonomy" id="2718943"/>
    <lineage>
        <taxon>Viruses</taxon>
        <taxon>Duplodnaviria</taxon>
        <taxon>Heunggongvirae</taxon>
        <taxon>Uroviricota</taxon>
        <taxon>Caudoviricetes</taxon>
        <taxon>Pantevenvirales</taxon>
        <taxon>Kyanoviridae</taxon>
        <taxon>Huanghaivirus</taxon>
        <taxon>Huanghaivirus snothree</taxon>
    </lineage>
</organism>
<sequence>MHATTEFDQLTVSLLWAADADGCRLEAESRERLEAEYEAFCDLLPEEFDPEEACLTGGDPYEQFAHDYVLTRMGAGVGFWETADWEAEAGEHLTALCRAQGTLEPVLVEEGLVALY</sequence>
<proteinExistence type="predicted"/>
<evidence type="ECO:0000313" key="2">
    <source>
        <dbReference type="Proteomes" id="UP000502617"/>
    </source>
</evidence>
<dbReference type="RefSeq" id="YP_010669058.1">
    <property type="nucleotide sequence ID" value="NC_070959.1"/>
</dbReference>
<accession>A0A6G8R697</accession>
<evidence type="ECO:0000313" key="1">
    <source>
        <dbReference type="EMBL" id="QIN96678.1"/>
    </source>
</evidence>
<dbReference type="KEGG" id="vg:77945212"/>
<protein>
    <submittedName>
        <fullName evidence="1">Uncharacterized protein</fullName>
    </submittedName>
</protein>
<keyword evidence="2" id="KW-1185">Reference proteome</keyword>
<dbReference type="GeneID" id="77945212"/>
<reference evidence="1 2" key="1">
    <citation type="submission" date="2020-03" db="EMBL/GenBank/DDBJ databases">
        <title>The Isolation and Genome Sequence of a Novel Cyanophage S-N03 from the Huanghai Sea, China.</title>
        <authorList>
            <person name="Jiang T."/>
        </authorList>
    </citation>
    <scope>NUCLEOTIDE SEQUENCE [LARGE SCALE GENOMIC DNA]</scope>
</reference>
<name>A0A6G8R697_9CAUD</name>
<dbReference type="EMBL" id="MT162466">
    <property type="protein sequence ID" value="QIN96678.1"/>
    <property type="molecule type" value="Genomic_DNA"/>
</dbReference>